<evidence type="ECO:0000256" key="1">
    <source>
        <dbReference type="SAM" id="MobiDB-lite"/>
    </source>
</evidence>
<dbReference type="InParanoid" id="L7JXT5"/>
<feature type="region of interest" description="Disordered" evidence="1">
    <location>
        <begin position="1"/>
        <end position="39"/>
    </location>
</feature>
<accession>L7JXT5</accession>
<dbReference type="HOGENOM" id="CLU_3322473_0_0_1"/>
<feature type="non-terminal residue" evidence="2">
    <location>
        <position position="1"/>
    </location>
</feature>
<evidence type="ECO:0000313" key="3">
    <source>
        <dbReference type="Proteomes" id="UP000011185"/>
    </source>
</evidence>
<evidence type="ECO:0000313" key="2">
    <source>
        <dbReference type="EMBL" id="ELQ75567.1"/>
    </source>
</evidence>
<name>L7JXT5_TRAHO</name>
<dbReference type="VEuPathDB" id="MicrosporidiaDB:THOM_1471"/>
<dbReference type="Proteomes" id="UP000011185">
    <property type="component" value="Unassembled WGS sequence"/>
</dbReference>
<feature type="compositionally biased region" description="Basic and acidic residues" evidence="1">
    <location>
        <begin position="13"/>
        <end position="29"/>
    </location>
</feature>
<organism evidence="2 3">
    <name type="scientific">Trachipleistophora hominis</name>
    <name type="common">Microsporidian parasite</name>
    <dbReference type="NCBI Taxonomy" id="72359"/>
    <lineage>
        <taxon>Eukaryota</taxon>
        <taxon>Fungi</taxon>
        <taxon>Fungi incertae sedis</taxon>
        <taxon>Microsporidia</taxon>
        <taxon>Pleistophoridae</taxon>
        <taxon>Trachipleistophora</taxon>
    </lineage>
</organism>
<sequence length="39" mass="4408">VAGLRPLALPTDVRGERPREEAIHPKPENRQTTFAAQRE</sequence>
<keyword evidence="3" id="KW-1185">Reference proteome</keyword>
<dbReference type="EMBL" id="JH993942">
    <property type="protein sequence ID" value="ELQ75567.1"/>
    <property type="molecule type" value="Genomic_DNA"/>
</dbReference>
<feature type="compositionally biased region" description="Polar residues" evidence="1">
    <location>
        <begin position="30"/>
        <end position="39"/>
    </location>
</feature>
<gene>
    <name evidence="2" type="ORF">THOM_1471</name>
</gene>
<dbReference type="AlphaFoldDB" id="L7JXT5"/>
<proteinExistence type="predicted"/>
<protein>
    <submittedName>
        <fullName evidence="2">Uncharacterized protein</fullName>
    </submittedName>
</protein>
<reference evidence="2 3" key="1">
    <citation type="journal article" date="2012" name="PLoS Pathog.">
        <title>The genome of the obligate intracellular parasite Trachipleistophora hominis: new insights into microsporidian genome dynamics and reductive evolution.</title>
        <authorList>
            <person name="Heinz E."/>
            <person name="Williams T.A."/>
            <person name="Nakjang S."/>
            <person name="Noel C.J."/>
            <person name="Swan D.C."/>
            <person name="Goldberg A.V."/>
            <person name="Harris S.R."/>
            <person name="Weinmaier T."/>
            <person name="Markert S."/>
            <person name="Becher D."/>
            <person name="Bernhardt J."/>
            <person name="Dagan T."/>
            <person name="Hacker C."/>
            <person name="Lucocq J.M."/>
            <person name="Schweder T."/>
            <person name="Rattei T."/>
            <person name="Hall N."/>
            <person name="Hirt R.P."/>
            <person name="Embley T.M."/>
        </authorList>
    </citation>
    <scope>NUCLEOTIDE SEQUENCE [LARGE SCALE GENOMIC DNA]</scope>
</reference>